<name>A0ACC0FRA0_9ERIC</name>
<sequence length="376" mass="40805">MAGFGVLHRNEASGALSGLTILAEEKERGVRERKQREEKEGDQVSLLAILVTVFRKSLIACKSSRIEEFSSSSSSSSMEIGLPTNVRHVAHVTFDRFNGFLGLPVEFEPEVPRRPPSASSSISCVYSTFCIIQFRLRDFVRPHKALALAWHAAGFGLAALAVAWHVASLGLGRACYWSWPWLGMLLALAWLPWLWHGMLLDLALARHSAGFGLATSAVAWDAAGLGLGIHAALVWLPCSWHGMLLALALAWHATSFGLAALSVACNATGLALAWHAVGFGLSALAMYGIFVADRLSMAFTPPWPWHAMLLALAWLPCSWHALLLALALAWHAAGFGLAALAVAWHATGLGLGMACYRLWHGCHGRGMAYCWPWPWP</sequence>
<reference evidence="1 2" key="1">
    <citation type="journal article" date="2022" name="Plant J.">
        <title>Chromosome-level genome of Camellia lanceoleosa provides a valuable resource for understanding genome evolution and self-incompatibility.</title>
        <authorList>
            <person name="Gong W."/>
            <person name="Xiao S."/>
            <person name="Wang L."/>
            <person name="Liao Z."/>
            <person name="Chang Y."/>
            <person name="Mo W."/>
            <person name="Hu G."/>
            <person name="Li W."/>
            <person name="Zhao G."/>
            <person name="Zhu H."/>
            <person name="Hu X."/>
            <person name="Ji K."/>
            <person name="Xiang X."/>
            <person name="Song Q."/>
            <person name="Yuan D."/>
            <person name="Jin S."/>
            <person name="Zhang L."/>
        </authorList>
    </citation>
    <scope>NUCLEOTIDE SEQUENCE [LARGE SCALE GENOMIC DNA]</scope>
    <source>
        <strain evidence="1">SQ_2022a</strain>
    </source>
</reference>
<dbReference type="EMBL" id="CM045770">
    <property type="protein sequence ID" value="KAI7990622.1"/>
    <property type="molecule type" value="Genomic_DNA"/>
</dbReference>
<gene>
    <name evidence="1" type="ORF">LOK49_LG12G02978</name>
</gene>
<protein>
    <submittedName>
        <fullName evidence="1">Rho GTPase-activating protein 1</fullName>
    </submittedName>
</protein>
<organism evidence="1 2">
    <name type="scientific">Camellia lanceoleosa</name>
    <dbReference type="NCBI Taxonomy" id="1840588"/>
    <lineage>
        <taxon>Eukaryota</taxon>
        <taxon>Viridiplantae</taxon>
        <taxon>Streptophyta</taxon>
        <taxon>Embryophyta</taxon>
        <taxon>Tracheophyta</taxon>
        <taxon>Spermatophyta</taxon>
        <taxon>Magnoliopsida</taxon>
        <taxon>eudicotyledons</taxon>
        <taxon>Gunneridae</taxon>
        <taxon>Pentapetalae</taxon>
        <taxon>asterids</taxon>
        <taxon>Ericales</taxon>
        <taxon>Theaceae</taxon>
        <taxon>Camellia</taxon>
    </lineage>
</organism>
<comment type="caution">
    <text evidence="1">The sequence shown here is derived from an EMBL/GenBank/DDBJ whole genome shotgun (WGS) entry which is preliminary data.</text>
</comment>
<dbReference type="Proteomes" id="UP001060215">
    <property type="component" value="Chromosome 13"/>
</dbReference>
<evidence type="ECO:0000313" key="1">
    <source>
        <dbReference type="EMBL" id="KAI7990622.1"/>
    </source>
</evidence>
<keyword evidence="2" id="KW-1185">Reference proteome</keyword>
<accession>A0ACC0FRA0</accession>
<evidence type="ECO:0000313" key="2">
    <source>
        <dbReference type="Proteomes" id="UP001060215"/>
    </source>
</evidence>
<proteinExistence type="predicted"/>